<evidence type="ECO:0000256" key="1">
    <source>
        <dbReference type="SAM" id="Phobius"/>
    </source>
</evidence>
<proteinExistence type="predicted"/>
<evidence type="ECO:0000313" key="2">
    <source>
        <dbReference type="EMBL" id="KNB49709.1"/>
    </source>
</evidence>
<sequence>MQPPAGLPHTHSRPLHWVLTALGVAAVLLGAALVGPGDGTATASAPAPDPAAVRYPFDCGGAGVEVVRHAAAELDGTAATIAVVRCRAGAGTAPSGVYVLTAAPGGTAGTGEQGGAARVAATLVDPAQRMDVTGFAVRGDVVSATLLGYSSARVPRCCPDRRRDVQWRWRDGKFALTALPVAGGA</sequence>
<keyword evidence="3" id="KW-1185">Reference proteome</keyword>
<protein>
    <recommendedName>
        <fullName evidence="4">Lipoprotein</fullName>
    </recommendedName>
</protein>
<organism evidence="2 3">
    <name type="scientific">Streptomyces caatingaensis</name>
    <dbReference type="NCBI Taxonomy" id="1678637"/>
    <lineage>
        <taxon>Bacteria</taxon>
        <taxon>Bacillati</taxon>
        <taxon>Actinomycetota</taxon>
        <taxon>Actinomycetes</taxon>
        <taxon>Kitasatosporales</taxon>
        <taxon>Streptomycetaceae</taxon>
        <taxon>Streptomyces</taxon>
    </lineage>
</organism>
<dbReference type="STRING" id="1678637.AC230_23235"/>
<comment type="caution">
    <text evidence="2">The sequence shown here is derived from an EMBL/GenBank/DDBJ whole genome shotgun (WGS) entry which is preliminary data.</text>
</comment>
<keyword evidence="1" id="KW-0812">Transmembrane</keyword>
<dbReference type="PATRIC" id="fig|1678637.3.peg.4981"/>
<name>A0A0K9X8G5_9ACTN</name>
<dbReference type="EMBL" id="LFXA01000017">
    <property type="protein sequence ID" value="KNB49709.1"/>
    <property type="molecule type" value="Genomic_DNA"/>
</dbReference>
<keyword evidence="1" id="KW-1133">Transmembrane helix</keyword>
<evidence type="ECO:0008006" key="4">
    <source>
        <dbReference type="Google" id="ProtNLM"/>
    </source>
</evidence>
<keyword evidence="1" id="KW-0472">Membrane</keyword>
<dbReference type="AlphaFoldDB" id="A0A0K9X8G5"/>
<dbReference type="OrthoDB" id="4350218at2"/>
<dbReference type="Proteomes" id="UP000037288">
    <property type="component" value="Unassembled WGS sequence"/>
</dbReference>
<feature type="transmembrane region" description="Helical" evidence="1">
    <location>
        <begin position="15"/>
        <end position="34"/>
    </location>
</feature>
<gene>
    <name evidence="2" type="ORF">AC230_23235</name>
</gene>
<dbReference type="RefSeq" id="WP_049718258.1">
    <property type="nucleotide sequence ID" value="NZ_LFXA01000017.1"/>
</dbReference>
<evidence type="ECO:0000313" key="3">
    <source>
        <dbReference type="Proteomes" id="UP000037288"/>
    </source>
</evidence>
<reference evidence="3" key="1">
    <citation type="submission" date="2015-07" db="EMBL/GenBank/DDBJ databases">
        <title>Draft genome sequence of Streptomyces sp. CMAA 1322, a bacterium isolated from Caatinga biome, from dry forest semiarid of Brazil.</title>
        <authorList>
            <person name="Santos S.N."/>
            <person name="Gacesa R."/>
            <person name="Taketani R.G."/>
            <person name="Long P.F."/>
            <person name="Melo I.S."/>
        </authorList>
    </citation>
    <scope>NUCLEOTIDE SEQUENCE [LARGE SCALE GENOMIC DNA]</scope>
    <source>
        <strain evidence="3">CMAA 1322</strain>
    </source>
</reference>
<accession>A0A0K9X8G5</accession>